<dbReference type="EMBL" id="UINC01119529">
    <property type="protein sequence ID" value="SVC93410.1"/>
    <property type="molecule type" value="Genomic_DNA"/>
</dbReference>
<evidence type="ECO:0000313" key="1">
    <source>
        <dbReference type="EMBL" id="SVC93410.1"/>
    </source>
</evidence>
<reference evidence="1" key="1">
    <citation type="submission" date="2018-05" db="EMBL/GenBank/DDBJ databases">
        <authorList>
            <person name="Lanie J.A."/>
            <person name="Ng W.-L."/>
            <person name="Kazmierczak K.M."/>
            <person name="Andrzejewski T.M."/>
            <person name="Davidsen T.M."/>
            <person name="Wayne K.J."/>
            <person name="Tettelin H."/>
            <person name="Glass J.I."/>
            <person name="Rusch D."/>
            <person name="Podicherti R."/>
            <person name="Tsui H.-C.T."/>
            <person name="Winkler M.E."/>
        </authorList>
    </citation>
    <scope>NUCLEOTIDE SEQUENCE</scope>
</reference>
<protein>
    <submittedName>
        <fullName evidence="1">Uncharacterized protein</fullName>
    </submittedName>
</protein>
<organism evidence="1">
    <name type="scientific">marine metagenome</name>
    <dbReference type="NCBI Taxonomy" id="408172"/>
    <lineage>
        <taxon>unclassified sequences</taxon>
        <taxon>metagenomes</taxon>
        <taxon>ecological metagenomes</taxon>
    </lineage>
</organism>
<name>A0A382R7Z6_9ZZZZ</name>
<dbReference type="AlphaFoldDB" id="A0A382R7Z6"/>
<feature type="non-terminal residue" evidence="1">
    <location>
        <position position="1"/>
    </location>
</feature>
<sequence length="161" mass="17022">VTITFAPTTTAAPTTGPGIDALVEKALADDAFGELGISESELRCAVTIVADSGEHNRSELLAGFSSDEPLRPFLLRLVFEALDQCADLRTVMATTFAPEFGSPVDLLVCVLEQISDETLMDALVAFALEADLDAGDPALAEFEREIEAIPPTACSEEEAGF</sequence>
<proteinExistence type="predicted"/>
<gene>
    <name evidence="1" type="ORF">METZ01_LOCUS346264</name>
</gene>
<accession>A0A382R7Z6</accession>
<feature type="non-terminal residue" evidence="1">
    <location>
        <position position="161"/>
    </location>
</feature>